<keyword evidence="3" id="KW-1185">Reference proteome</keyword>
<dbReference type="AlphaFoldDB" id="A0A1V9YZJ7"/>
<feature type="region of interest" description="Disordered" evidence="1">
    <location>
        <begin position="186"/>
        <end position="260"/>
    </location>
</feature>
<comment type="caution">
    <text evidence="2">The sequence shown here is derived from an EMBL/GenBank/DDBJ whole genome shotgun (WGS) entry which is preliminary data.</text>
</comment>
<proteinExistence type="predicted"/>
<dbReference type="EMBL" id="JNBR01000565">
    <property type="protein sequence ID" value="OQR90960.1"/>
    <property type="molecule type" value="Genomic_DNA"/>
</dbReference>
<name>A0A1V9YZJ7_ACHHY</name>
<feature type="compositionally biased region" description="Low complexity" evidence="1">
    <location>
        <begin position="296"/>
        <end position="314"/>
    </location>
</feature>
<gene>
    <name evidence="2" type="ORF">ACHHYP_05112</name>
</gene>
<sequence>MEKQLLVRLEQPWSSSDVGAFLDATKLAELLPLFSHMEPSAKVRFLLALQVAQQELMRQHLSRERHLNPTGTATAAATASGGLPTHLLKQILGLAEADSDEWVKIVAGLVRKMLFSNTVDEDNFFCECMESTLSQVLSKVEAHMGTDLAIDDWFSHDLAYLNADHPKVANGFKTSNDHFTVLEENKKVTDDKPVASSQPARAPLGNRRPVAVSTAPQPKVPKPVTSSTPTAAAGSMLSKRSLTDVGSEIRRQAESGRFKRQRNRISMIDIDEVKQIESEKAQKAEERKQLARRASKAAANAATDASAEAPAADGGAEGEAAADHTESPPEDQLADAEVPDVATYEAGSTLSEVAEVMQNYQDYSQLMQYDVASNESFVVQEGLQHYDQTSQRGMYQQPQQQQQMPPAPAFPEPISYGQYMDGGQQSYGSGTMSNYEEARAALLQMQQSANSTNQGGEYQYNGGFIDSANYWR</sequence>
<dbReference type="Proteomes" id="UP000243579">
    <property type="component" value="Unassembled WGS sequence"/>
</dbReference>
<feature type="compositionally biased region" description="Basic and acidic residues" evidence="1">
    <location>
        <begin position="280"/>
        <end position="289"/>
    </location>
</feature>
<evidence type="ECO:0000313" key="2">
    <source>
        <dbReference type="EMBL" id="OQR90960.1"/>
    </source>
</evidence>
<accession>A0A1V9YZJ7</accession>
<dbReference type="OrthoDB" id="2135488at2759"/>
<organism evidence="2 3">
    <name type="scientific">Achlya hypogyna</name>
    <name type="common">Oomycete</name>
    <name type="synonym">Protoachlya hypogyna</name>
    <dbReference type="NCBI Taxonomy" id="1202772"/>
    <lineage>
        <taxon>Eukaryota</taxon>
        <taxon>Sar</taxon>
        <taxon>Stramenopiles</taxon>
        <taxon>Oomycota</taxon>
        <taxon>Saprolegniomycetes</taxon>
        <taxon>Saprolegniales</taxon>
        <taxon>Achlyaceae</taxon>
        <taxon>Achlya</taxon>
    </lineage>
</organism>
<evidence type="ECO:0000313" key="3">
    <source>
        <dbReference type="Proteomes" id="UP000243579"/>
    </source>
</evidence>
<protein>
    <submittedName>
        <fullName evidence="2">Uncharacterized protein</fullName>
    </submittedName>
</protein>
<feature type="compositionally biased region" description="Basic and acidic residues" evidence="1">
    <location>
        <begin position="247"/>
        <end position="257"/>
    </location>
</feature>
<reference evidence="2 3" key="1">
    <citation type="journal article" date="2014" name="Genome Biol. Evol.">
        <title>The secreted proteins of Achlya hypogyna and Thraustotheca clavata identify the ancestral oomycete secretome and reveal gene acquisitions by horizontal gene transfer.</title>
        <authorList>
            <person name="Misner I."/>
            <person name="Blouin N."/>
            <person name="Leonard G."/>
            <person name="Richards T.A."/>
            <person name="Lane C.E."/>
        </authorList>
    </citation>
    <scope>NUCLEOTIDE SEQUENCE [LARGE SCALE GENOMIC DNA]</scope>
    <source>
        <strain evidence="2 3">ATCC 48635</strain>
    </source>
</reference>
<evidence type="ECO:0000256" key="1">
    <source>
        <dbReference type="SAM" id="MobiDB-lite"/>
    </source>
</evidence>
<feature type="region of interest" description="Disordered" evidence="1">
    <location>
        <begin position="280"/>
        <end position="336"/>
    </location>
</feature>